<proteinExistence type="predicted"/>
<keyword evidence="2" id="KW-1185">Reference proteome</keyword>
<dbReference type="Proteomes" id="UP001642487">
    <property type="component" value="Chromosome 7"/>
</dbReference>
<evidence type="ECO:0000313" key="1">
    <source>
        <dbReference type="EMBL" id="CAK9325483.1"/>
    </source>
</evidence>
<protein>
    <submittedName>
        <fullName evidence="1">Uncharacterized protein</fullName>
    </submittedName>
</protein>
<reference evidence="1 2" key="1">
    <citation type="submission" date="2024-03" db="EMBL/GenBank/DDBJ databases">
        <authorList>
            <person name="Gkanogiannis A."/>
            <person name="Becerra Lopez-Lavalle L."/>
        </authorList>
    </citation>
    <scope>NUCLEOTIDE SEQUENCE [LARGE SCALE GENOMIC DNA]</scope>
</reference>
<gene>
    <name evidence="1" type="ORF">CITCOLO1_LOCUS17747</name>
</gene>
<sequence length="140" mass="15641">MAKVEAESKDEAMRSKTAVRCAKAAFLLSSLKSSQNRHLKATVDQQAKEKEMLRKAVGDLKIELVRERLRNKRIKLCAPDSYLSFELLPFYCLQICLNSHGINSKAMEFACGATLTCSRSTLLDLSASILICTEFLRPAI</sequence>
<organism evidence="1 2">
    <name type="scientific">Citrullus colocynthis</name>
    <name type="common">colocynth</name>
    <dbReference type="NCBI Taxonomy" id="252529"/>
    <lineage>
        <taxon>Eukaryota</taxon>
        <taxon>Viridiplantae</taxon>
        <taxon>Streptophyta</taxon>
        <taxon>Embryophyta</taxon>
        <taxon>Tracheophyta</taxon>
        <taxon>Spermatophyta</taxon>
        <taxon>Magnoliopsida</taxon>
        <taxon>eudicotyledons</taxon>
        <taxon>Gunneridae</taxon>
        <taxon>Pentapetalae</taxon>
        <taxon>rosids</taxon>
        <taxon>fabids</taxon>
        <taxon>Cucurbitales</taxon>
        <taxon>Cucurbitaceae</taxon>
        <taxon>Benincaseae</taxon>
        <taxon>Citrullus</taxon>
    </lineage>
</organism>
<dbReference type="EMBL" id="OZ021741">
    <property type="protein sequence ID" value="CAK9325483.1"/>
    <property type="molecule type" value="Genomic_DNA"/>
</dbReference>
<accession>A0ABP0YY61</accession>
<evidence type="ECO:0000313" key="2">
    <source>
        <dbReference type="Proteomes" id="UP001642487"/>
    </source>
</evidence>
<name>A0ABP0YY61_9ROSI</name>